<dbReference type="SUPFAM" id="SSF54928">
    <property type="entry name" value="RNA-binding domain, RBD"/>
    <property type="match status" value="1"/>
</dbReference>
<reference evidence="5" key="1">
    <citation type="journal article" date="2016" name="Insect Biochem. Mol. Biol.">
        <title>Multifaceted biological insights from a draft genome sequence of the tobacco hornworm moth, Manduca sexta.</title>
        <authorList>
            <person name="Kanost M.R."/>
            <person name="Arrese E.L."/>
            <person name="Cao X."/>
            <person name="Chen Y.R."/>
            <person name="Chellapilla S."/>
            <person name="Goldsmith M.R."/>
            <person name="Grosse-Wilde E."/>
            <person name="Heckel D.G."/>
            <person name="Herndon N."/>
            <person name="Jiang H."/>
            <person name="Papanicolaou A."/>
            <person name="Qu J."/>
            <person name="Soulages J.L."/>
            <person name="Vogel H."/>
            <person name="Walters J."/>
            <person name="Waterhouse R.M."/>
            <person name="Ahn S.J."/>
            <person name="Almeida F.C."/>
            <person name="An C."/>
            <person name="Aqrawi P."/>
            <person name="Bretschneider A."/>
            <person name="Bryant W.B."/>
            <person name="Bucks S."/>
            <person name="Chao H."/>
            <person name="Chevignon G."/>
            <person name="Christen J.M."/>
            <person name="Clarke D.F."/>
            <person name="Dittmer N.T."/>
            <person name="Ferguson L.C.F."/>
            <person name="Garavelou S."/>
            <person name="Gordon K.H.J."/>
            <person name="Gunaratna R.T."/>
            <person name="Han Y."/>
            <person name="Hauser F."/>
            <person name="He Y."/>
            <person name="Heidel-Fischer H."/>
            <person name="Hirsh A."/>
            <person name="Hu Y."/>
            <person name="Jiang H."/>
            <person name="Kalra D."/>
            <person name="Klinner C."/>
            <person name="Konig C."/>
            <person name="Kovar C."/>
            <person name="Kroll A.R."/>
            <person name="Kuwar S.S."/>
            <person name="Lee S.L."/>
            <person name="Lehman R."/>
            <person name="Li K."/>
            <person name="Li Z."/>
            <person name="Liang H."/>
            <person name="Lovelace S."/>
            <person name="Lu Z."/>
            <person name="Mansfield J.H."/>
            <person name="McCulloch K.J."/>
            <person name="Mathew T."/>
            <person name="Morton B."/>
            <person name="Muzny D.M."/>
            <person name="Neunemann D."/>
            <person name="Ongeri F."/>
            <person name="Pauchet Y."/>
            <person name="Pu L.L."/>
            <person name="Pyrousis I."/>
            <person name="Rao X.J."/>
            <person name="Redding A."/>
            <person name="Roesel C."/>
            <person name="Sanchez-Gracia A."/>
            <person name="Schaack S."/>
            <person name="Shukla A."/>
            <person name="Tetreau G."/>
            <person name="Wang Y."/>
            <person name="Xiong G.H."/>
            <person name="Traut W."/>
            <person name="Walsh T.K."/>
            <person name="Worley K.C."/>
            <person name="Wu D."/>
            <person name="Wu W."/>
            <person name="Wu Y.Q."/>
            <person name="Zhang X."/>
            <person name="Zou Z."/>
            <person name="Zucker H."/>
            <person name="Briscoe A.D."/>
            <person name="Burmester T."/>
            <person name="Clem R.J."/>
            <person name="Feyereisen R."/>
            <person name="Grimmelikhuijzen C.J.P."/>
            <person name="Hamodrakas S.J."/>
            <person name="Hansson B.S."/>
            <person name="Huguet E."/>
            <person name="Jermiin L.S."/>
            <person name="Lan Q."/>
            <person name="Lehman H.K."/>
            <person name="Lorenzen M."/>
            <person name="Merzendorfer H."/>
            <person name="Michalopoulos I."/>
            <person name="Morton D.B."/>
            <person name="Muthukrishnan S."/>
            <person name="Oakeshott J.G."/>
            <person name="Palmer W."/>
            <person name="Park Y."/>
            <person name="Passarelli A.L."/>
            <person name="Rozas J."/>
            <person name="Schwartz L.M."/>
            <person name="Smith W."/>
            <person name="Southgate A."/>
            <person name="Vilcinskas A."/>
            <person name="Vogt R."/>
            <person name="Wang P."/>
            <person name="Werren J."/>
            <person name="Yu X.Q."/>
            <person name="Zhou J.J."/>
            <person name="Brown S.J."/>
            <person name="Scherer S.E."/>
            <person name="Richards S."/>
            <person name="Blissard G.W."/>
        </authorList>
    </citation>
    <scope>NUCLEOTIDE SEQUENCE</scope>
</reference>
<evidence type="ECO:0000313" key="5">
    <source>
        <dbReference type="EMBL" id="KAG6463143.1"/>
    </source>
</evidence>
<dbReference type="InterPro" id="IPR035979">
    <property type="entry name" value="RBD_domain_sf"/>
</dbReference>
<evidence type="ECO:0000256" key="3">
    <source>
        <dbReference type="SAM" id="MobiDB-lite"/>
    </source>
</evidence>
<dbReference type="Gene3D" id="3.30.70.330">
    <property type="match status" value="1"/>
</dbReference>
<dbReference type="PANTHER" id="PTHR48034">
    <property type="entry name" value="TRANSFORMER-2 SEX-DETERMINING PROTEIN-RELATED"/>
    <property type="match status" value="1"/>
</dbReference>
<feature type="region of interest" description="Disordered" evidence="3">
    <location>
        <begin position="1"/>
        <end position="22"/>
    </location>
</feature>
<dbReference type="GO" id="GO:0003723">
    <property type="term" value="F:RNA binding"/>
    <property type="evidence" value="ECO:0007669"/>
    <property type="project" value="UniProtKB-UniRule"/>
</dbReference>
<name>A0A922CZM4_MANSE</name>
<sequence length="1320" mass="151298">MATRGRNFNKSQEWDPMREDFNNTTYDAQYPDDDASDGVQLDHCRLYITNIPKGLNDEGLRSAFANYGNLVEVHLSKDPQKRYALVSFESPSEAKLAMMKMNRTEPLKLNLSIAHKNKRSDRQRSNINSGRERSSYKEDTASIGSKGKYSRKEETSNGDGETVNGFPVDEDMSLTDPLDASLNLELENLKLEQLKIREEQLMCKHRMLLLKQAEKKPTHHSSGNTRCILPDGRIVVRNVSEHGLETRDADATYAAGAGDSNETTLCSCKTTTKSRCSWEVCSDDSSTPSTCILCSEEPSVKDKSELSRVTSKLQKSTDTVSKRSDATSKKDVKRFKSDDTCDLKFSDFYTDSEDEDETNRLIQLRNADYMDIVDEDLKVVVALAGYPKSRMRLKQMEQFQKCLNNIVNMQMKNGLLKRPPVFIDYYLNRGAIVCICKDSDTRDWVVRISPGMQERMNNNLVLLKAKVKRLCLAVLKIPRVCWPTTAKDAFKLLQYFNPTLKTHMWRIYSQKITDDVECTSFLIDRVSGEIIRGPSFKNVIDYEQMEFELTGYTEIYYECLLSSMHEDLSSVASRVKLLEELKSEQNTPRNASEHSKHPAIEEKEMNNNEDHVDAEMTVVIEEADDCEELDVKEVESSRKDVLKKLKDVQYVGEKDEVLIWSDETNDYASEHGTAYTEVKNEAQSIDDAEKMTSTSFVAVSENAESITDSTFNLIARGSNLNIDSNRGIAYHRRTNYLHVENELKVAITLEGYPQNKLEGTHIRRLKHLFKEYLHKDMKLQKFGNLIIPKFQDIYLSNGAVIYICDSLETKDYLTEVLPKFINSTGLKLTFRDISSLVRYTRIVMRLPKEIAHLESMEILQKLHDRYPNLKPECWKYYSDVAGKQKRQFGVDPQSLEVIKGEDFDATYEGETLSFRIIDRQKRDVSFDEKSIVKDDKKQKAIVKNIYVPIDAEIMNAPLTRIRTNHYSDIIPDDLKLYLGPSNYPECRIDETLFHTIKLALEDVVCEAVDMNEITVENIPKIHDIYLFDGVIFIICQNAHSRLWIEGAVPKVNEKLSLQLKSTEFRGAVGIISMVVRTDKDVEEVIDILQSQNPRLRTKYWRKISTVRTKTKLDVVLQIDKLSALVITSKEFNKYVGKNAVQFKLGHLQSLLKPKASLEELTKKYIKREKKSAKTDKQTDLKDKSKSLESADVKNENLGEFITIENKTKSEISDLDPIVIEPDTVSPRSVENETIQDENIKVVLKIPLNILPDSKDDLSIIFDLLEDKNPGLNTELWQVYTESNYPSNGKFILYVDKQSVSIIKSMDFTSYIGGEKLRFYF</sequence>
<dbReference type="InterPro" id="IPR050441">
    <property type="entry name" value="RBM"/>
</dbReference>
<organism evidence="5 6">
    <name type="scientific">Manduca sexta</name>
    <name type="common">Tobacco hawkmoth</name>
    <name type="synonym">Tobacco hornworm</name>
    <dbReference type="NCBI Taxonomy" id="7130"/>
    <lineage>
        <taxon>Eukaryota</taxon>
        <taxon>Metazoa</taxon>
        <taxon>Ecdysozoa</taxon>
        <taxon>Arthropoda</taxon>
        <taxon>Hexapoda</taxon>
        <taxon>Insecta</taxon>
        <taxon>Pterygota</taxon>
        <taxon>Neoptera</taxon>
        <taxon>Endopterygota</taxon>
        <taxon>Lepidoptera</taxon>
        <taxon>Glossata</taxon>
        <taxon>Ditrysia</taxon>
        <taxon>Bombycoidea</taxon>
        <taxon>Sphingidae</taxon>
        <taxon>Sphinginae</taxon>
        <taxon>Sphingini</taxon>
        <taxon>Manduca</taxon>
    </lineage>
</organism>
<proteinExistence type="predicted"/>
<dbReference type="PROSITE" id="PS50102">
    <property type="entry name" value="RRM"/>
    <property type="match status" value="1"/>
</dbReference>
<dbReference type="InterPro" id="IPR031961">
    <property type="entry name" value="DUF4780"/>
</dbReference>
<evidence type="ECO:0000259" key="4">
    <source>
        <dbReference type="PROSITE" id="PS50102"/>
    </source>
</evidence>
<dbReference type="Pfam" id="PF00076">
    <property type="entry name" value="RRM_1"/>
    <property type="match status" value="1"/>
</dbReference>
<comment type="caution">
    <text evidence="5">The sequence shown here is derived from an EMBL/GenBank/DDBJ whole genome shotgun (WGS) entry which is preliminary data.</text>
</comment>
<accession>A0A922CZM4</accession>
<reference evidence="5" key="2">
    <citation type="submission" date="2020-12" db="EMBL/GenBank/DDBJ databases">
        <authorList>
            <person name="Kanost M."/>
        </authorList>
    </citation>
    <scope>NUCLEOTIDE SEQUENCE</scope>
</reference>
<protein>
    <recommendedName>
        <fullName evidence="4">RRM domain-containing protein</fullName>
    </recommendedName>
</protein>
<evidence type="ECO:0000256" key="2">
    <source>
        <dbReference type="PROSITE-ProRule" id="PRU00176"/>
    </source>
</evidence>
<evidence type="ECO:0000313" key="6">
    <source>
        <dbReference type="Proteomes" id="UP000791440"/>
    </source>
</evidence>
<feature type="domain" description="RRM" evidence="4">
    <location>
        <begin position="44"/>
        <end position="114"/>
    </location>
</feature>
<dbReference type="Pfam" id="PF16012">
    <property type="entry name" value="DUF4780"/>
    <property type="match status" value="4"/>
</dbReference>
<dbReference type="CDD" id="cd00590">
    <property type="entry name" value="RRM_SF"/>
    <property type="match status" value="1"/>
</dbReference>
<dbReference type="Proteomes" id="UP000791440">
    <property type="component" value="Unassembled WGS sequence"/>
</dbReference>
<dbReference type="EMBL" id="JH668945">
    <property type="protein sequence ID" value="KAG6463143.1"/>
    <property type="molecule type" value="Genomic_DNA"/>
</dbReference>
<feature type="region of interest" description="Disordered" evidence="3">
    <location>
        <begin position="113"/>
        <end position="166"/>
    </location>
</feature>
<feature type="compositionally biased region" description="Basic and acidic residues" evidence="3">
    <location>
        <begin position="120"/>
        <end position="140"/>
    </location>
</feature>
<gene>
    <name evidence="5" type="ORF">O3G_MSEX013695</name>
</gene>
<evidence type="ECO:0000256" key="1">
    <source>
        <dbReference type="ARBA" id="ARBA00022884"/>
    </source>
</evidence>
<feature type="compositionally biased region" description="Basic and acidic residues" evidence="3">
    <location>
        <begin position="12"/>
        <end position="21"/>
    </location>
</feature>
<dbReference type="SMART" id="SM00360">
    <property type="entry name" value="RRM"/>
    <property type="match status" value="1"/>
</dbReference>
<dbReference type="InterPro" id="IPR012677">
    <property type="entry name" value="Nucleotide-bd_a/b_plait_sf"/>
</dbReference>
<dbReference type="InterPro" id="IPR000504">
    <property type="entry name" value="RRM_dom"/>
</dbReference>
<keyword evidence="6" id="KW-1185">Reference proteome</keyword>
<keyword evidence="1 2" id="KW-0694">RNA-binding</keyword>
<feature type="compositionally biased region" description="Polar residues" evidence="3">
    <location>
        <begin position="1"/>
        <end position="11"/>
    </location>
</feature>